<name>A0A2Z3GKR7_9BACT</name>
<evidence type="ECO:0000313" key="1">
    <source>
        <dbReference type="EMBL" id="AWM31726.1"/>
    </source>
</evidence>
<proteinExistence type="predicted"/>
<evidence type="ECO:0008006" key="3">
    <source>
        <dbReference type="Google" id="ProtNLM"/>
    </source>
</evidence>
<dbReference type="OrthoDB" id="9806955at2"/>
<dbReference type="KEGG" id="hnv:DDQ68_02335"/>
<dbReference type="InterPro" id="IPR024083">
    <property type="entry name" value="Fumarase/histidase_N"/>
</dbReference>
<dbReference type="Proteomes" id="UP000245999">
    <property type="component" value="Chromosome"/>
</dbReference>
<dbReference type="Pfam" id="PF00221">
    <property type="entry name" value="Lyase_aromatic"/>
    <property type="match status" value="1"/>
</dbReference>
<keyword evidence="2" id="KW-1185">Reference proteome</keyword>
<dbReference type="GO" id="GO:0016841">
    <property type="term" value="F:ammonia-lyase activity"/>
    <property type="evidence" value="ECO:0007669"/>
    <property type="project" value="UniProtKB-ARBA"/>
</dbReference>
<dbReference type="InterPro" id="IPR008948">
    <property type="entry name" value="L-Aspartase-like"/>
</dbReference>
<dbReference type="AlphaFoldDB" id="A0A2Z3GKR7"/>
<protein>
    <recommendedName>
        <fullName evidence="3">Aromatic amino acid lyase</fullName>
    </recommendedName>
</protein>
<gene>
    <name evidence="1" type="ORF">DDQ68_02335</name>
</gene>
<organism evidence="1 2">
    <name type="scientific">Hymenobacter nivis</name>
    <dbReference type="NCBI Taxonomy" id="1850093"/>
    <lineage>
        <taxon>Bacteria</taxon>
        <taxon>Pseudomonadati</taxon>
        <taxon>Bacteroidota</taxon>
        <taxon>Cytophagia</taxon>
        <taxon>Cytophagales</taxon>
        <taxon>Hymenobacteraceae</taxon>
        <taxon>Hymenobacter</taxon>
    </lineage>
</organism>
<accession>A0A2Z3GKR7</accession>
<sequence length="381" mass="38450">MLIEGVHQPDNRANPPVPAHLLAPNSPLILSTLATLLASGETVALGPGAAASFAPAGALATGHELAALRAQACGTGPEAPQPLVRLMLLLAAQRAVNQPAGLARPTAERLLAMYNRELLPVVFEQGGDEAARAHLALPLLGEGEINYQGYRLATADAFSLFSWEPLALRAGEAGALLRGIPFTLAYTVDALLRTQRLTRAAAAIRSLSALAETAEETALQPVLHAAEQAVAGVLSDSESALLAPALGQLAAAVAALGQAAASRAAQHAASPMFGAAALDLAAHTAASSQLVAAEADAYAALRLRQVVENVEQLLGLELLAAARVSAARPAAGGPDSSETLLAAFRAAVPGGGPGTAPYPALRQAAAFVRGYAWPAAGPGGA</sequence>
<reference evidence="2" key="1">
    <citation type="submission" date="2018-04" db="EMBL/GenBank/DDBJ databases">
        <title>Complete genome of Antarctic heterotrophic bacterium Hymenobacter nivis.</title>
        <authorList>
            <person name="Terashima M."/>
        </authorList>
    </citation>
    <scope>NUCLEOTIDE SEQUENCE [LARGE SCALE GENOMIC DNA]</scope>
    <source>
        <strain evidence="2">NBRC 111535</strain>
    </source>
</reference>
<dbReference type="InterPro" id="IPR001106">
    <property type="entry name" value="Aromatic_Lyase"/>
</dbReference>
<dbReference type="SUPFAM" id="SSF48557">
    <property type="entry name" value="L-aspartase-like"/>
    <property type="match status" value="1"/>
</dbReference>
<evidence type="ECO:0000313" key="2">
    <source>
        <dbReference type="Proteomes" id="UP000245999"/>
    </source>
</evidence>
<dbReference type="EMBL" id="CP029145">
    <property type="protein sequence ID" value="AWM31726.1"/>
    <property type="molecule type" value="Genomic_DNA"/>
</dbReference>
<dbReference type="Gene3D" id="1.10.275.10">
    <property type="entry name" value="Fumarase/aspartase (N-terminal domain)"/>
    <property type="match status" value="1"/>
</dbReference>